<dbReference type="GO" id="GO:0006352">
    <property type="term" value="P:DNA-templated transcription initiation"/>
    <property type="evidence" value="ECO:0007669"/>
    <property type="project" value="InterPro"/>
</dbReference>
<evidence type="ECO:0000256" key="5">
    <source>
        <dbReference type="ARBA" id="ARBA00023242"/>
    </source>
</evidence>
<reference evidence="8" key="1">
    <citation type="journal article" date="2006" name="PLoS Biol.">
        <title>Macronuclear genome sequence of the ciliate Tetrahymena thermophila, a model eukaryote.</title>
        <authorList>
            <person name="Eisen J.A."/>
            <person name="Coyne R.S."/>
            <person name="Wu M."/>
            <person name="Wu D."/>
            <person name="Thiagarajan M."/>
            <person name="Wortman J.R."/>
            <person name="Badger J.H."/>
            <person name="Ren Q."/>
            <person name="Amedeo P."/>
            <person name="Jones K.M."/>
            <person name="Tallon L.J."/>
            <person name="Delcher A.L."/>
            <person name="Salzberg S.L."/>
            <person name="Silva J.C."/>
            <person name="Haas B.J."/>
            <person name="Majoros W.H."/>
            <person name="Farzad M."/>
            <person name="Carlton J.M."/>
            <person name="Smith R.K. Jr."/>
            <person name="Garg J."/>
            <person name="Pearlman R.E."/>
            <person name="Karrer K.M."/>
            <person name="Sun L."/>
            <person name="Manning G."/>
            <person name="Elde N.C."/>
            <person name="Turkewitz A.P."/>
            <person name="Asai D.J."/>
            <person name="Wilkes D.E."/>
            <person name="Wang Y."/>
            <person name="Cai H."/>
            <person name="Collins K."/>
            <person name="Stewart B.A."/>
            <person name="Lee S.R."/>
            <person name="Wilamowska K."/>
            <person name="Weinberg Z."/>
            <person name="Ruzzo W.L."/>
            <person name="Wloga D."/>
            <person name="Gaertig J."/>
            <person name="Frankel J."/>
            <person name="Tsao C.-C."/>
            <person name="Gorovsky M.A."/>
            <person name="Keeling P.J."/>
            <person name="Waller R.F."/>
            <person name="Patron N.J."/>
            <person name="Cherry J.M."/>
            <person name="Stover N.A."/>
            <person name="Krieger C.J."/>
            <person name="del Toro C."/>
            <person name="Ryder H.F."/>
            <person name="Williamson S.C."/>
            <person name="Barbeau R.A."/>
            <person name="Hamilton E.P."/>
            <person name="Orias E."/>
        </authorList>
    </citation>
    <scope>NUCLEOTIDE SEQUENCE [LARGE SCALE GENOMIC DNA]</scope>
    <source>
        <strain evidence="8">SB210</strain>
    </source>
</reference>
<evidence type="ECO:0000313" key="8">
    <source>
        <dbReference type="Proteomes" id="UP000009168"/>
    </source>
</evidence>
<dbReference type="InterPro" id="IPR045113">
    <property type="entry name" value="Rpb7-like"/>
</dbReference>
<dbReference type="InterPro" id="IPR041901">
    <property type="entry name" value="RNAP_I_Rpa43_N"/>
</dbReference>
<dbReference type="GO" id="GO:0005736">
    <property type="term" value="C:RNA polymerase I complex"/>
    <property type="evidence" value="ECO:0007669"/>
    <property type="project" value="TreeGrafter"/>
</dbReference>
<dbReference type="InterPro" id="IPR036898">
    <property type="entry name" value="RNA_pol_Rpb7-like_N_sf"/>
</dbReference>
<dbReference type="STRING" id="312017.Q22DC8"/>
<evidence type="ECO:0000256" key="4">
    <source>
        <dbReference type="ARBA" id="ARBA00023163"/>
    </source>
</evidence>
<keyword evidence="5" id="KW-0539">Nucleus</keyword>
<sequence>MEVEEGASSQAQIEKKKCEELIPLYPCDLRNLKNSLKNFVQKKLFKWDQKHQGIVLQCKNIKKSSEKASIHDESPVIFVPCSYRLKVLQIKQGDVFLGQVTQTFNTHISLQLFGLFNVLIYADDISDKILKLNDDSEWVDAKENTVIEVSDDIQFEVKTVDLQEFGDFMLIGSLKNTKKNGPYSSIKDKYKVMDHTKIQELVEKSLSKYSNLKE</sequence>
<dbReference type="Pfam" id="PF03876">
    <property type="entry name" value="SHS2_Rpb7-N"/>
    <property type="match status" value="1"/>
</dbReference>
<keyword evidence="8" id="KW-1185">Reference proteome</keyword>
<dbReference type="Gene3D" id="3.30.1490.120">
    <property type="entry name" value="RNA polymerase Rpb7-like, N-terminal domain"/>
    <property type="match status" value="1"/>
</dbReference>
<evidence type="ECO:0000256" key="1">
    <source>
        <dbReference type="ARBA" id="ARBA00004604"/>
    </source>
</evidence>
<dbReference type="CDD" id="cd04328">
    <property type="entry name" value="RNAP_I_Rpa43_N"/>
    <property type="match status" value="1"/>
</dbReference>
<evidence type="ECO:0000313" key="7">
    <source>
        <dbReference type="EMBL" id="EAR83274.1"/>
    </source>
</evidence>
<dbReference type="GeneID" id="7833094"/>
<dbReference type="HOGENOM" id="CLU_1291280_0_0_1"/>
<feature type="domain" description="RNA polymerase Rpb7-like N-terminal" evidence="6">
    <location>
        <begin position="20"/>
        <end position="74"/>
    </location>
</feature>
<evidence type="ECO:0000259" key="6">
    <source>
        <dbReference type="Pfam" id="PF03876"/>
    </source>
</evidence>
<protein>
    <submittedName>
        <fullName evidence="7">Rpb7p/Rpc25p/MJ0397 family SHS2 protein</fullName>
    </submittedName>
</protein>
<evidence type="ECO:0000256" key="2">
    <source>
        <dbReference type="ARBA" id="ARBA00005930"/>
    </source>
</evidence>
<evidence type="ECO:0000256" key="3">
    <source>
        <dbReference type="ARBA" id="ARBA00022478"/>
    </source>
</evidence>
<dbReference type="OMA" id="FIWNENF"/>
<dbReference type="KEGG" id="tet:TTHERM_00992740"/>
<dbReference type="Proteomes" id="UP000009168">
    <property type="component" value="Unassembled WGS sequence"/>
</dbReference>
<gene>
    <name evidence="7" type="ORF">TTHERM_00992740</name>
</gene>
<dbReference type="GO" id="GO:0006362">
    <property type="term" value="P:transcription elongation by RNA polymerase I"/>
    <property type="evidence" value="ECO:0007669"/>
    <property type="project" value="TreeGrafter"/>
</dbReference>
<proteinExistence type="inferred from homology"/>
<keyword evidence="3" id="KW-0240">DNA-directed RNA polymerase</keyword>
<dbReference type="PANTHER" id="PTHR12709:SF5">
    <property type="entry name" value="DNA-DIRECTED RNA POLYMERASE I SUBUNIT RPA43"/>
    <property type="match status" value="1"/>
</dbReference>
<dbReference type="InParanoid" id="Q22DC8"/>
<dbReference type="EMBL" id="GG662439">
    <property type="protein sequence ID" value="EAR83274.1"/>
    <property type="molecule type" value="Genomic_DNA"/>
</dbReference>
<dbReference type="eggNOG" id="ENOG502SZJD">
    <property type="taxonomic scope" value="Eukaryota"/>
</dbReference>
<keyword evidence="4" id="KW-0804">Transcription</keyword>
<dbReference type="AlphaFoldDB" id="Q22DC8"/>
<comment type="similarity">
    <text evidence="2">Belongs to the eukaryotic RPA43 RNA polymerase subunit family.</text>
</comment>
<accession>Q22DC8</accession>
<dbReference type="InterPro" id="IPR005576">
    <property type="entry name" value="Rpb7-like_N"/>
</dbReference>
<organism evidence="7 8">
    <name type="scientific">Tetrahymena thermophila (strain SB210)</name>
    <dbReference type="NCBI Taxonomy" id="312017"/>
    <lineage>
        <taxon>Eukaryota</taxon>
        <taxon>Sar</taxon>
        <taxon>Alveolata</taxon>
        <taxon>Ciliophora</taxon>
        <taxon>Intramacronucleata</taxon>
        <taxon>Oligohymenophorea</taxon>
        <taxon>Hymenostomatida</taxon>
        <taxon>Tetrahymenina</taxon>
        <taxon>Tetrahymenidae</taxon>
        <taxon>Tetrahymena</taxon>
    </lineage>
</organism>
<dbReference type="PANTHER" id="PTHR12709">
    <property type="entry name" value="DNA-DIRECTED RNA POLYMERASE II, III"/>
    <property type="match status" value="1"/>
</dbReference>
<dbReference type="RefSeq" id="XP_001030937.1">
    <property type="nucleotide sequence ID" value="XM_001030937.3"/>
</dbReference>
<name>Q22DC8_TETTS</name>
<dbReference type="OrthoDB" id="10250504at2759"/>
<comment type="subcellular location">
    <subcellularLocation>
        <location evidence="1">Nucleus</location>
        <location evidence="1">Nucleolus</location>
    </subcellularLocation>
</comment>
<dbReference type="Gene3D" id="2.40.50.1060">
    <property type="match status" value="1"/>
</dbReference>